<feature type="chain" id="PRO_5020222676" description="alpha-1,2-Mannosidase" evidence="8">
    <location>
        <begin position="27"/>
        <end position="885"/>
    </location>
</feature>
<dbReference type="InParanoid" id="A0A4V1M3L4"/>
<dbReference type="Pfam" id="PF01532">
    <property type="entry name" value="Glyco_hydro_47"/>
    <property type="match status" value="1"/>
</dbReference>
<dbReference type="InterPro" id="IPR003137">
    <property type="entry name" value="PA_domain"/>
</dbReference>
<dbReference type="AlphaFoldDB" id="A0A4V1M3L4"/>
<feature type="active site" description="Proton donor" evidence="5">
    <location>
        <position position="379"/>
    </location>
</feature>
<protein>
    <recommendedName>
        <fullName evidence="7">alpha-1,2-Mannosidase</fullName>
        <ecNumber evidence="7">3.2.1.-</ecNumber>
    </recommendedName>
</protein>
<evidence type="ECO:0000256" key="3">
    <source>
        <dbReference type="ARBA" id="ARBA00022824"/>
    </source>
</evidence>
<evidence type="ECO:0000256" key="1">
    <source>
        <dbReference type="ARBA" id="ARBA00004240"/>
    </source>
</evidence>
<organism evidence="10 11">
    <name type="scientific">Tremella mesenterica</name>
    <name type="common">Jelly fungus</name>
    <dbReference type="NCBI Taxonomy" id="5217"/>
    <lineage>
        <taxon>Eukaryota</taxon>
        <taxon>Fungi</taxon>
        <taxon>Dikarya</taxon>
        <taxon>Basidiomycota</taxon>
        <taxon>Agaricomycotina</taxon>
        <taxon>Tremellomycetes</taxon>
        <taxon>Tremellales</taxon>
        <taxon>Tremellaceae</taxon>
        <taxon>Tremella</taxon>
    </lineage>
</organism>
<dbReference type="Gene3D" id="3.50.30.30">
    <property type="match status" value="1"/>
</dbReference>
<dbReference type="InterPro" id="IPR001382">
    <property type="entry name" value="Glyco_hydro_47"/>
</dbReference>
<dbReference type="SUPFAM" id="SSF48225">
    <property type="entry name" value="Seven-hairpin glycosidases"/>
    <property type="match status" value="1"/>
</dbReference>
<evidence type="ECO:0000256" key="4">
    <source>
        <dbReference type="ARBA" id="ARBA00023180"/>
    </source>
</evidence>
<dbReference type="STRING" id="5217.A0A4V1M3L4"/>
<comment type="subcellular location">
    <subcellularLocation>
        <location evidence="1">Endoplasmic reticulum</location>
    </subcellularLocation>
</comment>
<evidence type="ECO:0000256" key="2">
    <source>
        <dbReference type="ARBA" id="ARBA00007658"/>
    </source>
</evidence>
<evidence type="ECO:0000256" key="5">
    <source>
        <dbReference type="PIRSR" id="PIRSR601382-1"/>
    </source>
</evidence>
<comment type="cofactor">
    <cofactor evidence="6">
        <name>Ca(2+)</name>
        <dbReference type="ChEBI" id="CHEBI:29108"/>
    </cofactor>
</comment>
<keyword evidence="8" id="KW-0732">Signal</keyword>
<dbReference type="GO" id="GO:0036503">
    <property type="term" value="P:ERAD pathway"/>
    <property type="evidence" value="ECO:0007669"/>
    <property type="project" value="UniProtKB-ARBA"/>
</dbReference>
<comment type="similarity">
    <text evidence="2 7">Belongs to the glycosyl hydrolase 47 family.</text>
</comment>
<feature type="active site" description="Proton donor" evidence="5">
    <location>
        <position position="128"/>
    </location>
</feature>
<proteinExistence type="inferred from homology"/>
<dbReference type="GO" id="GO:0005509">
    <property type="term" value="F:calcium ion binding"/>
    <property type="evidence" value="ECO:0007669"/>
    <property type="project" value="InterPro"/>
</dbReference>
<sequence length="885" mass="98979">MILRQTAWLFALLTLLLSCHLPTVVAFDNARRIQLREEVRKLFVHGYQGYMKYAYPADNLKPISCTPLGRDPDVTNFGINDISPNASLTLLDVLSTLPLIHLSAFPDAVRRVATEISFDQNVKVQVFEMTIRALGALLSTYQFLDSLPDDLSLQAKRLGMKRKKVNVKQYQARLLDLAIDLANRFKPAFETPSGIPYARINLRHGMDKGESVETCLAGAGSLILEFGVLSRLTGDETYENLAKRAFLALWNRRSSNNLLGNTIGASHGHWLAPGLSGVGAGMDSFFEYSLKASILFADDSYLDVFQDAYAAVQTNVRTPDGFIYRPVQMKHLHTANPSTIDSLSAFLPGLQVLSGDIESAIQNHMIWWNLWRKYSATPEVWAWQERRVEWAGWPLRPEYIESTYYLYQATKDPFYLRVGERVLRDIVRRVKTKCGFAILRNVETGELEDRMESFMLSETLKYLYMLFDPTPLPRLTNSVFTTEGHTLSLPHGQLRTPSFVRRAMHRGENQQCPVYRNPELGGLVVGIERRADYDYARSVVYGPGLEGVWAENESGVKWWEGGFCVIPKAPKWSFDLVLAPSESGILPTTSHSPPSNKIHRDDQTGNFVISDIQGIILTVRWRLDRTGYDVSSIGPHRIRPGQKVYISDPTISHHVPIPQTPLPSHLPVELVLRFSTYLNSATPGETNNVFLHAIGSTATFGRAFSSNTYGWGFISGPVPLIRPIENSQGCLPFDETYMGILLLDRGECSFISKLLHATRAGAAGVIVVGFPQEIQQTLVGEGQGLIRPSAEEESLKISEEIAQSGMIYVDHKIGQGVLKEMKDGVKVAVELLHMDQPIQVTGHEGKVEDEDGSVSDRQKEDISRGKIFVGEWAVHNIHIINSNIP</sequence>
<dbReference type="GO" id="GO:0004571">
    <property type="term" value="F:mannosyl-oligosaccharide 1,2-alpha-mannosidase activity"/>
    <property type="evidence" value="ECO:0007669"/>
    <property type="project" value="InterPro"/>
</dbReference>
<comment type="caution">
    <text evidence="10">The sequence shown here is derived from an EMBL/GenBank/DDBJ whole genome shotgun (WGS) entry which is preliminary data.</text>
</comment>
<evidence type="ECO:0000256" key="6">
    <source>
        <dbReference type="PIRSR" id="PIRSR601382-2"/>
    </source>
</evidence>
<evidence type="ECO:0000313" key="10">
    <source>
        <dbReference type="EMBL" id="RXK37277.1"/>
    </source>
</evidence>
<keyword evidence="6" id="KW-0106">Calcium</keyword>
<dbReference type="EC" id="3.2.1.-" evidence="7"/>
<dbReference type="PROSITE" id="PS51257">
    <property type="entry name" value="PROKAR_LIPOPROTEIN"/>
    <property type="match status" value="1"/>
</dbReference>
<dbReference type="InterPro" id="IPR036026">
    <property type="entry name" value="Seven-hairpin_glycosidases"/>
</dbReference>
<dbReference type="PRINTS" id="PR00747">
    <property type="entry name" value="GLYHDRLASE47"/>
</dbReference>
<dbReference type="OrthoDB" id="8118055at2759"/>
<dbReference type="PANTHER" id="PTHR45679:SF5">
    <property type="entry name" value="ER DEGRADATION-ENHANCING ALPHA-MANNOSIDASE-LIKE PROTEIN 1"/>
    <property type="match status" value="1"/>
</dbReference>
<keyword evidence="11" id="KW-1185">Reference proteome</keyword>
<dbReference type="SUPFAM" id="SSF52025">
    <property type="entry name" value="PA domain"/>
    <property type="match status" value="1"/>
</dbReference>
<dbReference type="Gene3D" id="1.50.10.10">
    <property type="match status" value="1"/>
</dbReference>
<dbReference type="GO" id="GO:0044322">
    <property type="term" value="C:endoplasmic reticulum quality control compartment"/>
    <property type="evidence" value="ECO:0007669"/>
    <property type="project" value="GOC"/>
</dbReference>
<evidence type="ECO:0000256" key="7">
    <source>
        <dbReference type="RuleBase" id="RU361193"/>
    </source>
</evidence>
<evidence type="ECO:0000259" key="9">
    <source>
        <dbReference type="Pfam" id="PF02225"/>
    </source>
</evidence>
<accession>A0A4V1M3L4</accession>
<reference evidence="10 11" key="1">
    <citation type="submission" date="2016-06" db="EMBL/GenBank/DDBJ databases">
        <title>Evolution of pathogenesis and genome organization in the Tremellales.</title>
        <authorList>
            <person name="Cuomo C."/>
            <person name="Litvintseva A."/>
            <person name="Heitman J."/>
            <person name="Chen Y."/>
            <person name="Sun S."/>
            <person name="Springer D."/>
            <person name="Dromer F."/>
            <person name="Young S."/>
            <person name="Zeng Q."/>
            <person name="Chapman S."/>
            <person name="Gujja S."/>
            <person name="Saif S."/>
            <person name="Birren B."/>
        </authorList>
    </citation>
    <scope>NUCLEOTIDE SEQUENCE [LARGE SCALE GENOMIC DNA]</scope>
    <source>
        <strain evidence="10 11">ATCC 28783</strain>
    </source>
</reference>
<dbReference type="GO" id="GO:1904380">
    <property type="term" value="P:endoplasmic reticulum mannose trimming"/>
    <property type="evidence" value="ECO:0007669"/>
    <property type="project" value="InterPro"/>
</dbReference>
<name>A0A4V1M3L4_TREME</name>
<feature type="domain" description="PA" evidence="9">
    <location>
        <begin position="720"/>
        <end position="773"/>
    </location>
</feature>
<dbReference type="InterPro" id="IPR044674">
    <property type="entry name" value="EDEM1/2/3"/>
</dbReference>
<evidence type="ECO:0000256" key="8">
    <source>
        <dbReference type="SAM" id="SignalP"/>
    </source>
</evidence>
<keyword evidence="7" id="KW-0326">Glycosidase</keyword>
<dbReference type="Pfam" id="PF02225">
    <property type="entry name" value="PA"/>
    <property type="match status" value="1"/>
</dbReference>
<dbReference type="Proteomes" id="UP000289152">
    <property type="component" value="Unassembled WGS sequence"/>
</dbReference>
<feature type="active site" evidence="5">
    <location>
        <position position="398"/>
    </location>
</feature>
<gene>
    <name evidence="10" type="ORF">M231_05419</name>
</gene>
<dbReference type="InterPro" id="IPR012341">
    <property type="entry name" value="6hp_glycosidase-like_sf"/>
</dbReference>
<dbReference type="EMBL" id="SDIL01000072">
    <property type="protein sequence ID" value="RXK37277.1"/>
    <property type="molecule type" value="Genomic_DNA"/>
</dbReference>
<dbReference type="GO" id="GO:0016020">
    <property type="term" value="C:membrane"/>
    <property type="evidence" value="ECO:0007669"/>
    <property type="project" value="InterPro"/>
</dbReference>
<dbReference type="VEuPathDB" id="FungiDB:TREMEDRAFT_44888"/>
<dbReference type="FunCoup" id="A0A4V1M3L4">
    <property type="interactions" value="317"/>
</dbReference>
<keyword evidence="4" id="KW-0325">Glycoprotein</keyword>
<keyword evidence="3" id="KW-0256">Endoplasmic reticulum</keyword>
<dbReference type="PANTHER" id="PTHR45679">
    <property type="entry name" value="ER DEGRADATION-ENHANCING ALPHA-MANNOSIDASE-LIKE PROTEIN 2"/>
    <property type="match status" value="1"/>
</dbReference>
<keyword evidence="7" id="KW-0378">Hydrolase</keyword>
<keyword evidence="6" id="KW-0479">Metal-binding</keyword>
<dbReference type="GO" id="GO:0005975">
    <property type="term" value="P:carbohydrate metabolic process"/>
    <property type="evidence" value="ECO:0007669"/>
    <property type="project" value="InterPro"/>
</dbReference>
<feature type="binding site" evidence="6">
    <location>
        <position position="482"/>
    </location>
    <ligand>
        <name>Ca(2+)</name>
        <dbReference type="ChEBI" id="CHEBI:29108"/>
    </ligand>
</feature>
<dbReference type="InterPro" id="IPR046450">
    <property type="entry name" value="PA_dom_sf"/>
</dbReference>
<feature type="signal peptide" evidence="8">
    <location>
        <begin position="1"/>
        <end position="26"/>
    </location>
</feature>
<feature type="active site" evidence="5">
    <location>
        <position position="283"/>
    </location>
</feature>
<evidence type="ECO:0000313" key="11">
    <source>
        <dbReference type="Proteomes" id="UP000289152"/>
    </source>
</evidence>